<keyword evidence="1" id="KW-1133">Transmembrane helix</keyword>
<keyword evidence="1" id="KW-0812">Transmembrane</keyword>
<keyword evidence="3" id="KW-1185">Reference proteome</keyword>
<sequence>MTTAQNRIIGIVLFIIGLIMTLTDVKFTGSGFIAGALMGIGVSLIFFIKIGTKKH</sequence>
<comment type="caution">
    <text evidence="2">The sequence shown here is derived from an EMBL/GenBank/DDBJ whole genome shotgun (WGS) entry which is preliminary data.</text>
</comment>
<evidence type="ECO:0000313" key="2">
    <source>
        <dbReference type="EMBL" id="MBZ9778538.1"/>
    </source>
</evidence>
<protein>
    <submittedName>
        <fullName evidence="2">Uncharacterized protein</fullName>
    </submittedName>
</protein>
<gene>
    <name evidence="2" type="ORF">LB452_06340</name>
</gene>
<proteinExistence type="predicted"/>
<feature type="transmembrane region" description="Helical" evidence="1">
    <location>
        <begin position="29"/>
        <end position="48"/>
    </location>
</feature>
<dbReference type="RefSeq" id="WP_224460892.1">
    <property type="nucleotide sequence ID" value="NZ_JAIQZE010000005.1"/>
</dbReference>
<feature type="transmembrane region" description="Helical" evidence="1">
    <location>
        <begin position="7"/>
        <end position="23"/>
    </location>
</feature>
<evidence type="ECO:0000256" key="1">
    <source>
        <dbReference type="SAM" id="Phobius"/>
    </source>
</evidence>
<evidence type="ECO:0000313" key="3">
    <source>
        <dbReference type="Proteomes" id="UP001199314"/>
    </source>
</evidence>
<organism evidence="2 3">
    <name type="scientific">Psychroflexus longus</name>
    <dbReference type="NCBI Taxonomy" id="2873596"/>
    <lineage>
        <taxon>Bacteria</taxon>
        <taxon>Pseudomonadati</taxon>
        <taxon>Bacteroidota</taxon>
        <taxon>Flavobacteriia</taxon>
        <taxon>Flavobacteriales</taxon>
        <taxon>Flavobacteriaceae</taxon>
        <taxon>Psychroflexus</taxon>
    </lineage>
</organism>
<reference evidence="3" key="1">
    <citation type="submission" date="2023-07" db="EMBL/GenBank/DDBJ databases">
        <title>Novel species isolated from saline lakes on Tibetan Plateau.</title>
        <authorList>
            <person name="Lu H."/>
        </authorList>
    </citation>
    <scope>NUCLEOTIDE SEQUENCE [LARGE SCALE GENOMIC DNA]</scope>
    <source>
        <strain evidence="3">CAK8W</strain>
    </source>
</reference>
<dbReference type="EMBL" id="JAIQZE010000005">
    <property type="protein sequence ID" value="MBZ9778538.1"/>
    <property type="molecule type" value="Genomic_DNA"/>
</dbReference>
<keyword evidence="1" id="KW-0472">Membrane</keyword>
<dbReference type="Proteomes" id="UP001199314">
    <property type="component" value="Unassembled WGS sequence"/>
</dbReference>
<name>A0ABS7XHV9_9FLAO</name>
<accession>A0ABS7XHV9</accession>